<evidence type="ECO:0000313" key="4">
    <source>
        <dbReference type="Proteomes" id="UP001066327"/>
    </source>
</evidence>
<evidence type="ECO:0000313" key="3">
    <source>
        <dbReference type="EMBL" id="MCZ4585277.1"/>
    </source>
</evidence>
<evidence type="ECO:0000256" key="1">
    <source>
        <dbReference type="SAM" id="MobiDB-lite"/>
    </source>
</evidence>
<dbReference type="EMBL" id="JAPWIS010000008">
    <property type="protein sequence ID" value="MCZ4585277.1"/>
    <property type="molecule type" value="Genomic_DNA"/>
</dbReference>
<name>A0ABT4ND01_RHOOP</name>
<feature type="domain" description="Carboxymuconolactone decarboxylase-like" evidence="2">
    <location>
        <begin position="173"/>
        <end position="243"/>
    </location>
</feature>
<evidence type="ECO:0000259" key="2">
    <source>
        <dbReference type="Pfam" id="PF02627"/>
    </source>
</evidence>
<dbReference type="Proteomes" id="UP001066327">
    <property type="component" value="Unassembled WGS sequence"/>
</dbReference>
<accession>A0ABT4ND01</accession>
<dbReference type="RefSeq" id="WP_269591370.1">
    <property type="nucleotide sequence ID" value="NZ_JAPWIS010000008.1"/>
</dbReference>
<sequence length="250" mass="27038">MADVGDEDQQARTQSATGDAGRLAECSRMTSMTVEFDIGDLRVLAEGILKDVDEGPALDEQTRVLTHIAVCSAATAMDVAGTGRYIEEALDLGLDATQIQEALTVVSGLGVHTLFEASRQLSSAVLRRGGGEAEPLDASQQDLWDRHIGTDPYWQRMEDELPGFFDALLRMSPETFVAFFDYCAVPWKSRALRAVTKELISLAADSTPTHRYKPGFLLHLKNALDLGAGARSIREVLDIAAAAPEHHGVG</sequence>
<dbReference type="PANTHER" id="PTHR33930:SF2">
    <property type="entry name" value="BLR3452 PROTEIN"/>
    <property type="match status" value="1"/>
</dbReference>
<dbReference type="InterPro" id="IPR003779">
    <property type="entry name" value="CMD-like"/>
</dbReference>
<organism evidence="3 4">
    <name type="scientific">Rhodococcus opacus</name>
    <name type="common">Nocardia opaca</name>
    <dbReference type="NCBI Taxonomy" id="37919"/>
    <lineage>
        <taxon>Bacteria</taxon>
        <taxon>Bacillati</taxon>
        <taxon>Actinomycetota</taxon>
        <taxon>Actinomycetes</taxon>
        <taxon>Mycobacteriales</taxon>
        <taxon>Nocardiaceae</taxon>
        <taxon>Rhodococcus</taxon>
    </lineage>
</organism>
<keyword evidence="4" id="KW-1185">Reference proteome</keyword>
<gene>
    <name evidence="3" type="ORF">O4328_16470</name>
</gene>
<comment type="caution">
    <text evidence="3">The sequence shown here is derived from an EMBL/GenBank/DDBJ whole genome shotgun (WGS) entry which is preliminary data.</text>
</comment>
<dbReference type="PANTHER" id="PTHR33930">
    <property type="entry name" value="ALKYL HYDROPEROXIDE REDUCTASE AHPD"/>
    <property type="match status" value="1"/>
</dbReference>
<dbReference type="Pfam" id="PF02627">
    <property type="entry name" value="CMD"/>
    <property type="match status" value="1"/>
</dbReference>
<dbReference type="InterPro" id="IPR029032">
    <property type="entry name" value="AhpD-like"/>
</dbReference>
<dbReference type="Gene3D" id="1.20.1290.10">
    <property type="entry name" value="AhpD-like"/>
    <property type="match status" value="1"/>
</dbReference>
<proteinExistence type="predicted"/>
<dbReference type="SUPFAM" id="SSF69118">
    <property type="entry name" value="AhpD-like"/>
    <property type="match status" value="1"/>
</dbReference>
<reference evidence="3" key="1">
    <citation type="submission" date="2022-12" db="EMBL/GenBank/DDBJ databases">
        <authorList>
            <person name="Krivoruchko A.V."/>
            <person name="Elkin A."/>
        </authorList>
    </citation>
    <scope>NUCLEOTIDE SEQUENCE</scope>
    <source>
        <strain evidence="3">IEGM 249</strain>
    </source>
</reference>
<protein>
    <submittedName>
        <fullName evidence="3">Carboxymuconolactone decarboxylase family protein</fullName>
    </submittedName>
</protein>
<feature type="region of interest" description="Disordered" evidence="1">
    <location>
        <begin position="1"/>
        <end position="22"/>
    </location>
</feature>